<proteinExistence type="inferred from homology"/>
<feature type="compositionally biased region" description="Basic and acidic residues" evidence="10">
    <location>
        <begin position="540"/>
        <end position="549"/>
    </location>
</feature>
<feature type="region of interest" description="Disordered" evidence="10">
    <location>
        <begin position="1200"/>
        <end position="1261"/>
    </location>
</feature>
<feature type="compositionally biased region" description="Low complexity" evidence="10">
    <location>
        <begin position="628"/>
        <end position="645"/>
    </location>
</feature>
<name>A0A974HIE3_XENLA</name>
<dbReference type="Pfam" id="PF13919">
    <property type="entry name" value="ASXH"/>
    <property type="match status" value="1"/>
</dbReference>
<feature type="compositionally biased region" description="Polar residues" evidence="10">
    <location>
        <begin position="1001"/>
        <end position="1016"/>
    </location>
</feature>
<evidence type="ECO:0000259" key="12">
    <source>
        <dbReference type="PROSITE" id="PS51916"/>
    </source>
</evidence>
<keyword evidence="9" id="KW-0539">Nucleus</keyword>
<feature type="signal peptide" evidence="11">
    <location>
        <begin position="1"/>
        <end position="24"/>
    </location>
</feature>
<dbReference type="PANTHER" id="PTHR13578:SF11">
    <property type="entry name" value="POLYCOMB GROUP PROTEIN ASXL2-RELATED"/>
    <property type="match status" value="1"/>
</dbReference>
<comment type="similarity">
    <text evidence="2">Belongs to the Asx family.</text>
</comment>
<feature type="compositionally biased region" description="Polar residues" evidence="10">
    <location>
        <begin position="845"/>
        <end position="855"/>
    </location>
</feature>
<evidence type="ECO:0000256" key="3">
    <source>
        <dbReference type="ARBA" id="ARBA00022491"/>
    </source>
</evidence>
<evidence type="ECO:0000313" key="13">
    <source>
        <dbReference type="EMBL" id="OCT79144.1"/>
    </source>
</evidence>
<feature type="domain" description="DEUBAD" evidence="12">
    <location>
        <begin position="379"/>
        <end position="488"/>
    </location>
</feature>
<feature type="compositionally biased region" description="Polar residues" evidence="10">
    <location>
        <begin position="741"/>
        <end position="750"/>
    </location>
</feature>
<reference evidence="14" key="1">
    <citation type="journal article" date="2016" name="Nature">
        <title>Genome evolution in the allotetraploid frog Xenopus laevis.</title>
        <authorList>
            <person name="Session A.M."/>
            <person name="Uno Y."/>
            <person name="Kwon T."/>
            <person name="Chapman J.A."/>
            <person name="Toyoda A."/>
            <person name="Takahashi S."/>
            <person name="Fukui A."/>
            <person name="Hikosaka A."/>
            <person name="Suzuki A."/>
            <person name="Kondo M."/>
            <person name="van Heeringen S.J."/>
            <person name="Quigley I."/>
            <person name="Heinz S."/>
            <person name="Ogino H."/>
            <person name="Ochi H."/>
            <person name="Hellsten U."/>
            <person name="Lyons J.B."/>
            <person name="Simakov O."/>
            <person name="Putnam N."/>
            <person name="Stites J."/>
            <person name="Kuroki Y."/>
            <person name="Tanaka T."/>
            <person name="Michiue T."/>
            <person name="Watanabe M."/>
            <person name="Bogdanovic O."/>
            <person name="Lister R."/>
            <person name="Georgiou G."/>
            <person name="Paranjpe S.S."/>
            <person name="van Kruijsbergen I."/>
            <person name="Shu S."/>
            <person name="Carlson J."/>
            <person name="Kinoshita T."/>
            <person name="Ohta Y."/>
            <person name="Mawaribuchi S."/>
            <person name="Jenkins J."/>
            <person name="Grimwood J."/>
            <person name="Schmutz J."/>
            <person name="Mitros T."/>
            <person name="Mozaffari S.V."/>
            <person name="Suzuki Y."/>
            <person name="Haramoto Y."/>
            <person name="Yamamoto T.S."/>
            <person name="Takagi C."/>
            <person name="Heald R."/>
            <person name="Miller K."/>
            <person name="Haudenschild C."/>
            <person name="Kitzman J."/>
            <person name="Nakayama T."/>
            <person name="Izutsu Y."/>
            <person name="Robert J."/>
            <person name="Fortriede J."/>
            <person name="Burns K."/>
            <person name="Lotay V."/>
            <person name="Karimi K."/>
            <person name="Yasuoka Y."/>
            <person name="Dichmann D.S."/>
            <person name="Flajnik M.F."/>
            <person name="Houston D.W."/>
            <person name="Shendure J."/>
            <person name="DuPasquier L."/>
            <person name="Vize P.D."/>
            <person name="Zorn A.M."/>
            <person name="Ito M."/>
            <person name="Marcotte E.M."/>
            <person name="Wallingford J.B."/>
            <person name="Ito Y."/>
            <person name="Asashima M."/>
            <person name="Ueno N."/>
            <person name="Matsuda Y."/>
            <person name="Veenstra G.J."/>
            <person name="Fujiyama A."/>
            <person name="Harland R.M."/>
            <person name="Taira M."/>
            <person name="Rokhsar D.S."/>
        </authorList>
    </citation>
    <scope>NUCLEOTIDE SEQUENCE [LARGE SCALE GENOMIC DNA]</scope>
    <source>
        <strain evidence="14">J</strain>
    </source>
</reference>
<keyword evidence="7" id="KW-0805">Transcription regulation</keyword>
<evidence type="ECO:0000256" key="2">
    <source>
        <dbReference type="ARBA" id="ARBA00006391"/>
    </source>
</evidence>
<evidence type="ECO:0000256" key="6">
    <source>
        <dbReference type="ARBA" id="ARBA00022833"/>
    </source>
</evidence>
<dbReference type="GO" id="GO:0045944">
    <property type="term" value="P:positive regulation of transcription by RNA polymerase II"/>
    <property type="evidence" value="ECO:0007669"/>
    <property type="project" value="TreeGrafter"/>
</dbReference>
<evidence type="ECO:0000256" key="7">
    <source>
        <dbReference type="ARBA" id="ARBA00023015"/>
    </source>
</evidence>
<protein>
    <recommendedName>
        <fullName evidence="12">DEUBAD domain-containing protein</fullName>
    </recommendedName>
</protein>
<gene>
    <name evidence="13" type="ORF">XELAEV_18030242mg</name>
</gene>
<dbReference type="GO" id="GO:0003677">
    <property type="term" value="F:DNA binding"/>
    <property type="evidence" value="ECO:0007669"/>
    <property type="project" value="InterPro"/>
</dbReference>
<keyword evidence="11" id="KW-0732">Signal</keyword>
<dbReference type="PANTHER" id="PTHR13578">
    <property type="entry name" value="ADDITIONAL SEX COMBS LIKE PROTEIN ASXL"/>
    <property type="match status" value="1"/>
</dbReference>
<dbReference type="Proteomes" id="UP000694892">
    <property type="component" value="Chromosome 5S"/>
</dbReference>
<evidence type="ECO:0000256" key="8">
    <source>
        <dbReference type="ARBA" id="ARBA00023163"/>
    </source>
</evidence>
<feature type="compositionally biased region" description="Low complexity" evidence="10">
    <location>
        <begin position="117"/>
        <end position="137"/>
    </location>
</feature>
<evidence type="ECO:0000256" key="11">
    <source>
        <dbReference type="SAM" id="SignalP"/>
    </source>
</evidence>
<keyword evidence="6" id="KW-0862">Zinc</keyword>
<dbReference type="InterPro" id="IPR028020">
    <property type="entry name" value="ASX_DEUBAD_dom"/>
</dbReference>
<accession>A0A974HIE3</accession>
<keyword evidence="4" id="KW-0479">Metal-binding</keyword>
<feature type="chain" id="PRO_5036917904" description="DEUBAD domain-containing protein" evidence="11">
    <location>
        <begin position="25"/>
        <end position="1444"/>
    </location>
</feature>
<feature type="region of interest" description="Disordered" evidence="10">
    <location>
        <begin position="934"/>
        <end position="1016"/>
    </location>
</feature>
<feature type="compositionally biased region" description="Polar residues" evidence="10">
    <location>
        <begin position="865"/>
        <end position="884"/>
    </location>
</feature>
<dbReference type="InterPro" id="IPR044867">
    <property type="entry name" value="DEUBAD_dom"/>
</dbReference>
<dbReference type="GO" id="GO:0003682">
    <property type="term" value="F:chromatin binding"/>
    <property type="evidence" value="ECO:0007669"/>
    <property type="project" value="TreeGrafter"/>
</dbReference>
<dbReference type="OMA" id="WELKQSE"/>
<keyword evidence="8" id="KW-0804">Transcription</keyword>
<dbReference type="EMBL" id="CM004475">
    <property type="protein sequence ID" value="OCT79144.1"/>
    <property type="molecule type" value="Genomic_DNA"/>
</dbReference>
<feature type="compositionally biased region" description="Low complexity" evidence="10">
    <location>
        <begin position="760"/>
        <end position="786"/>
    </location>
</feature>
<feature type="region of interest" description="Disordered" evidence="10">
    <location>
        <begin position="689"/>
        <end position="716"/>
    </location>
</feature>
<dbReference type="InterPro" id="IPR026905">
    <property type="entry name" value="ASX-like_PHD"/>
</dbReference>
<keyword evidence="5" id="KW-0863">Zinc-finger</keyword>
<feature type="region of interest" description="Disordered" evidence="10">
    <location>
        <begin position="728"/>
        <end position="886"/>
    </location>
</feature>
<feature type="compositionally biased region" description="Low complexity" evidence="10">
    <location>
        <begin position="989"/>
        <end position="1000"/>
    </location>
</feature>
<keyword evidence="3" id="KW-0678">Repressor</keyword>
<feature type="compositionally biased region" description="Gly residues" evidence="10">
    <location>
        <begin position="790"/>
        <end position="801"/>
    </location>
</feature>
<dbReference type="GO" id="GO:0009887">
    <property type="term" value="P:animal organ morphogenesis"/>
    <property type="evidence" value="ECO:0007669"/>
    <property type="project" value="TreeGrafter"/>
</dbReference>
<feature type="region of interest" description="Disordered" evidence="10">
    <location>
        <begin position="201"/>
        <end position="258"/>
    </location>
</feature>
<feature type="region of interest" description="Disordered" evidence="10">
    <location>
        <begin position="505"/>
        <end position="549"/>
    </location>
</feature>
<evidence type="ECO:0000256" key="9">
    <source>
        <dbReference type="ARBA" id="ARBA00023242"/>
    </source>
</evidence>
<organism evidence="13 14">
    <name type="scientific">Xenopus laevis</name>
    <name type="common">African clawed frog</name>
    <dbReference type="NCBI Taxonomy" id="8355"/>
    <lineage>
        <taxon>Eukaryota</taxon>
        <taxon>Metazoa</taxon>
        <taxon>Chordata</taxon>
        <taxon>Craniata</taxon>
        <taxon>Vertebrata</taxon>
        <taxon>Euteleostomi</taxon>
        <taxon>Amphibia</taxon>
        <taxon>Batrachia</taxon>
        <taxon>Anura</taxon>
        <taxon>Pipoidea</taxon>
        <taxon>Pipidae</taxon>
        <taxon>Xenopodinae</taxon>
        <taxon>Xenopus</taxon>
        <taxon>Xenopus</taxon>
    </lineage>
</organism>
<dbReference type="GO" id="GO:0042975">
    <property type="term" value="F:peroxisome proliferator activated receptor binding"/>
    <property type="evidence" value="ECO:0007669"/>
    <property type="project" value="TreeGrafter"/>
</dbReference>
<feature type="compositionally biased region" description="Polar residues" evidence="10">
    <location>
        <begin position="699"/>
        <end position="710"/>
    </location>
</feature>
<sequence>MCVYLYVCTLLWDLFCACPSLSHGYNLLYVIHITHTVNLRDLHLLSVYKQQPPVIRCGASFCDGRLGISVFISLEYKATLLLYTKFLACLFWQKDIGGDGVKEISDSSEDSSEAHSDSQTSENSSTSSTCTSSNSSDSTKERRSSRWQRKVLSVCMSLPSGLTAAYVYTPQERGTFSPQRARLSMGQLVMLISRQQYFASRISQPSSPQSGCPSPSIPAGKVISPSQKHSKKALKQALKQQQQRKKQQQRVGMPVPASQRLLLTTVKTASNVPPAKPTPTHKVKLAIEKTSNPTRKPAEPPTCIYIRTQKFYPQVICFFAAWEAKQTEVQASSAPISAPSGTSLASLHGLGKKPLPRSDRLQARHIKRTKCAEIDVETPDSILVNTNLRALINKHTFSLLPGDCQQRLLLLLPEVDRPTAPDGLMKLNSSALNNEFFTSASQSWKERLSEGEFTPEMQLRIRQEIEKEKKVESWKERFYESYYGENSGLNPDDYRELIAETSDNVTRTHVSPPKEQGKSDQSPDLQPTEAKLETTTQKQINERAPIKKENEEVMVHVKAELPTAGDTVHPPDITDTKEKVATIPVKVTEGTAEVITPVPSKETVQLITPKPEEMDSESPPAPSPLNSPVPIQTPSAPPATAALSQDSAEEGSTEMAELALGTRVKRKLDVGAGDSDPSGKFIRMSEQQEIQRPFRDLCSPSTKGTAQASEQKVPPLKIPVSLFFSKPFPSNRVSSRPYFPSTGTSPSRTGARTLADIKAKAQLARAQRAAAAAATSAGLSVTSSVPGPGPGGGGGGAGPGTGARNPADGASETGHRAGVLDMGRTGSWRGERGNPAHSSSSQSSRETQNAVQVSPDSAARAQLLQKPSLQPRNPITGARTSPASNRLLPAQSCASIRMPNPLSANADRLVAISGNADRLVAISGSAAIGVADIVPSSTTCPSPQNVKSNRSNVPNEVRPRISSGTQTIPPRPVMSQPVSFNPSAPAKDQAPSQAAAPVASTQRGPTKTGSSIPANNPLVTQLLQGKNVPMEQILPRPLNKVEMKTIPLGSAQTERGTNTAGVHFPPGSNMVSGEDSVKPSHMAVQQLERFLIQNRQLPSSQRILQLFSGRDLSNISSSQSQSQEAAGSAAQEQSLQSLIRKIQQEKSLVGPNPAELSENVSASQRLGFVGRRTSKPAMSGHYLLNVATYGRVPESFRRTQTVSPERGMSLNDPEKCQTIDDESESVTESEEEESKSEMNPEECEAAPQYSSASLRSAKPEGPMFDLKETVQALSRGDIYNESNIARDFIQAAQAKMVNVLGIKLKGEASELFKSHQGSQPPHSDHMHTPIGSSYGGTINITTSPEGMHGPSVPTGAHVVPANADNLVSFSVTVTTIPSGHIVNSGDHDQPVSVQAFTDEPGADSAPSKCYCRLKAMIICKGCGAFCHDDCIGPSKLCVSCLVVR</sequence>
<comment type="subcellular location">
    <subcellularLocation>
        <location evidence="1">Nucleus</location>
    </subcellularLocation>
</comment>
<evidence type="ECO:0000256" key="4">
    <source>
        <dbReference type="ARBA" id="ARBA00022723"/>
    </source>
</evidence>
<feature type="region of interest" description="Disordered" evidence="10">
    <location>
        <begin position="103"/>
        <end position="144"/>
    </location>
</feature>
<dbReference type="GO" id="GO:0008270">
    <property type="term" value="F:zinc ion binding"/>
    <property type="evidence" value="ECO:0007669"/>
    <property type="project" value="UniProtKB-KW"/>
</dbReference>
<evidence type="ECO:0000256" key="5">
    <source>
        <dbReference type="ARBA" id="ARBA00022771"/>
    </source>
</evidence>
<feature type="compositionally biased region" description="Low complexity" evidence="10">
    <location>
        <begin position="202"/>
        <end position="218"/>
    </location>
</feature>
<feature type="compositionally biased region" description="Polar residues" evidence="10">
    <location>
        <begin position="935"/>
        <end position="954"/>
    </location>
</feature>
<dbReference type="GO" id="GO:0035517">
    <property type="term" value="C:PR-DUB complex"/>
    <property type="evidence" value="ECO:0007669"/>
    <property type="project" value="TreeGrafter"/>
</dbReference>
<evidence type="ECO:0000313" key="14">
    <source>
        <dbReference type="Proteomes" id="UP000694892"/>
    </source>
</evidence>
<dbReference type="InterPro" id="IPR024811">
    <property type="entry name" value="ASX/ASX-like"/>
</dbReference>
<feature type="compositionally biased region" description="Acidic residues" evidence="10">
    <location>
        <begin position="1219"/>
        <end position="1244"/>
    </location>
</feature>
<evidence type="ECO:0000256" key="1">
    <source>
        <dbReference type="ARBA" id="ARBA00004123"/>
    </source>
</evidence>
<feature type="region of interest" description="Disordered" evidence="10">
    <location>
        <begin position="609"/>
        <end position="660"/>
    </location>
</feature>
<evidence type="ECO:0000256" key="10">
    <source>
        <dbReference type="SAM" id="MobiDB-lite"/>
    </source>
</evidence>
<dbReference type="Pfam" id="PF13922">
    <property type="entry name" value="PHD_3"/>
    <property type="match status" value="1"/>
</dbReference>
<dbReference type="PROSITE" id="PS51916">
    <property type="entry name" value="DEUBAD"/>
    <property type="match status" value="1"/>
</dbReference>